<feature type="transmembrane region" description="Helical" evidence="3">
    <location>
        <begin position="125"/>
        <end position="145"/>
    </location>
</feature>
<evidence type="ECO:0000259" key="4">
    <source>
        <dbReference type="PROSITE" id="PS51755"/>
    </source>
</evidence>
<keyword evidence="3" id="KW-0472">Membrane</keyword>
<dbReference type="Proteomes" id="UP000605253">
    <property type="component" value="Unassembled WGS sequence"/>
</dbReference>
<comment type="caution">
    <text evidence="5">The sequence shown here is derived from an EMBL/GenBank/DDBJ whole genome shotgun (WGS) entry which is preliminary data.</text>
</comment>
<dbReference type="GO" id="GO:0006355">
    <property type="term" value="P:regulation of DNA-templated transcription"/>
    <property type="evidence" value="ECO:0007669"/>
    <property type="project" value="InterPro"/>
</dbReference>
<dbReference type="EMBL" id="BMEO01000009">
    <property type="protein sequence ID" value="GGF98661.1"/>
    <property type="molecule type" value="Genomic_DNA"/>
</dbReference>
<keyword evidence="1 2" id="KW-0238">DNA-binding</keyword>
<evidence type="ECO:0000256" key="3">
    <source>
        <dbReference type="SAM" id="Phobius"/>
    </source>
</evidence>
<keyword evidence="6" id="KW-1185">Reference proteome</keyword>
<evidence type="ECO:0000256" key="2">
    <source>
        <dbReference type="PROSITE-ProRule" id="PRU01091"/>
    </source>
</evidence>
<dbReference type="PROSITE" id="PS51755">
    <property type="entry name" value="OMPR_PHOB"/>
    <property type="match status" value="1"/>
</dbReference>
<dbReference type="SUPFAM" id="SSF46894">
    <property type="entry name" value="C-terminal effector domain of the bipartite response regulators"/>
    <property type="match status" value="1"/>
</dbReference>
<sequence>MNKPVKYLSADLLICPNSGEVRQGKQSIRLSPVNMRVLMVLIKHAGNTVTRQQIFDQVWPNQVVSDDALTRAIADLRSQLKPLSTYSTLIKTRPKFGYSWQPVVRPLSADNQYKSNWLRTLLRTLSGYIALFILAVGLVYGFLYWQFKSEPVALVILPTETTQPNWAVDAALQQAVLKTDDLNYLSDHAFYAHKGNPYPYFSHEFGVRWFIESKLDNNALTLQLVDARTALVIYSEEHSIETKDELTRKAREFIQFVAEL</sequence>
<dbReference type="AlphaFoldDB" id="A0A917CX86"/>
<keyword evidence="3" id="KW-0812">Transmembrane</keyword>
<name>A0A917CX86_9GAMM</name>
<dbReference type="GO" id="GO:0003677">
    <property type="term" value="F:DNA binding"/>
    <property type="evidence" value="ECO:0007669"/>
    <property type="project" value="UniProtKB-UniRule"/>
</dbReference>
<dbReference type="InterPro" id="IPR036388">
    <property type="entry name" value="WH-like_DNA-bd_sf"/>
</dbReference>
<organism evidence="5 6">
    <name type="scientific">Marinicella pacifica</name>
    <dbReference type="NCBI Taxonomy" id="1171543"/>
    <lineage>
        <taxon>Bacteria</taxon>
        <taxon>Pseudomonadati</taxon>
        <taxon>Pseudomonadota</taxon>
        <taxon>Gammaproteobacteria</taxon>
        <taxon>Lysobacterales</taxon>
        <taxon>Marinicellaceae</taxon>
        <taxon>Marinicella</taxon>
    </lineage>
</organism>
<proteinExistence type="predicted"/>
<dbReference type="CDD" id="cd00383">
    <property type="entry name" value="trans_reg_C"/>
    <property type="match status" value="1"/>
</dbReference>
<dbReference type="Pfam" id="PF00486">
    <property type="entry name" value="Trans_reg_C"/>
    <property type="match status" value="1"/>
</dbReference>
<gene>
    <name evidence="5" type="ORF">GCM10011365_19900</name>
</gene>
<evidence type="ECO:0000256" key="1">
    <source>
        <dbReference type="ARBA" id="ARBA00023125"/>
    </source>
</evidence>
<evidence type="ECO:0000313" key="5">
    <source>
        <dbReference type="EMBL" id="GGF98661.1"/>
    </source>
</evidence>
<dbReference type="GO" id="GO:0000160">
    <property type="term" value="P:phosphorelay signal transduction system"/>
    <property type="evidence" value="ECO:0007669"/>
    <property type="project" value="InterPro"/>
</dbReference>
<protein>
    <recommendedName>
        <fullName evidence="4">OmpR/PhoB-type domain-containing protein</fullName>
    </recommendedName>
</protein>
<accession>A0A917CX86</accession>
<keyword evidence="3" id="KW-1133">Transmembrane helix</keyword>
<feature type="DNA-binding region" description="OmpR/PhoB-type" evidence="2">
    <location>
        <begin position="4"/>
        <end position="102"/>
    </location>
</feature>
<evidence type="ECO:0000313" key="6">
    <source>
        <dbReference type="Proteomes" id="UP000605253"/>
    </source>
</evidence>
<reference evidence="5" key="2">
    <citation type="submission" date="2020-09" db="EMBL/GenBank/DDBJ databases">
        <authorList>
            <person name="Sun Q."/>
            <person name="Zhou Y."/>
        </authorList>
    </citation>
    <scope>NUCLEOTIDE SEQUENCE</scope>
    <source>
        <strain evidence="5">CGMCC 1.12181</strain>
    </source>
</reference>
<reference evidence="5" key="1">
    <citation type="journal article" date="2014" name="Int. J. Syst. Evol. Microbiol.">
        <title>Complete genome sequence of Corynebacterium casei LMG S-19264T (=DSM 44701T), isolated from a smear-ripened cheese.</title>
        <authorList>
            <consortium name="US DOE Joint Genome Institute (JGI-PGF)"/>
            <person name="Walter F."/>
            <person name="Albersmeier A."/>
            <person name="Kalinowski J."/>
            <person name="Ruckert C."/>
        </authorList>
    </citation>
    <scope>NUCLEOTIDE SEQUENCE</scope>
    <source>
        <strain evidence="5">CGMCC 1.12181</strain>
    </source>
</reference>
<feature type="domain" description="OmpR/PhoB-type" evidence="4">
    <location>
        <begin position="4"/>
        <end position="102"/>
    </location>
</feature>
<dbReference type="InterPro" id="IPR001867">
    <property type="entry name" value="OmpR/PhoB-type_DNA-bd"/>
</dbReference>
<dbReference type="InterPro" id="IPR016032">
    <property type="entry name" value="Sig_transdc_resp-reg_C-effctor"/>
</dbReference>
<dbReference type="Gene3D" id="1.10.10.10">
    <property type="entry name" value="Winged helix-like DNA-binding domain superfamily/Winged helix DNA-binding domain"/>
    <property type="match status" value="1"/>
</dbReference>
<dbReference type="RefSeq" id="WP_188365590.1">
    <property type="nucleotide sequence ID" value="NZ_BAABJF010000010.1"/>
</dbReference>
<dbReference type="SMART" id="SM00862">
    <property type="entry name" value="Trans_reg_C"/>
    <property type="match status" value="1"/>
</dbReference>